<name>A0A928VXY6_9CYAN</name>
<dbReference type="Pfam" id="PF13414">
    <property type="entry name" value="TPR_11"/>
    <property type="match status" value="1"/>
</dbReference>
<dbReference type="InterPro" id="IPR019734">
    <property type="entry name" value="TPR_rpt"/>
</dbReference>
<dbReference type="GO" id="GO:0051301">
    <property type="term" value="P:cell division"/>
    <property type="evidence" value="ECO:0007669"/>
    <property type="project" value="TreeGrafter"/>
</dbReference>
<dbReference type="AlphaFoldDB" id="A0A928VXY6"/>
<protein>
    <submittedName>
        <fullName evidence="5">Glycosyltransferase family protein</fullName>
    </submittedName>
</protein>
<keyword evidence="1" id="KW-0677">Repeat</keyword>
<proteinExistence type="predicted"/>
<feature type="domain" description="Glycosyl transferase family 1" evidence="4">
    <location>
        <begin position="364"/>
        <end position="490"/>
    </location>
</feature>
<evidence type="ECO:0000256" key="2">
    <source>
        <dbReference type="ARBA" id="ARBA00022803"/>
    </source>
</evidence>
<gene>
    <name evidence="5" type="ORF">IQ235_02785</name>
</gene>
<organism evidence="5 6">
    <name type="scientific">Zarconia navalis LEGE 11467</name>
    <dbReference type="NCBI Taxonomy" id="1828826"/>
    <lineage>
        <taxon>Bacteria</taxon>
        <taxon>Bacillati</taxon>
        <taxon>Cyanobacteriota</taxon>
        <taxon>Cyanophyceae</taxon>
        <taxon>Oscillatoriophycideae</taxon>
        <taxon>Oscillatoriales</taxon>
        <taxon>Oscillatoriales incertae sedis</taxon>
        <taxon>Zarconia</taxon>
        <taxon>Zarconia navalis</taxon>
    </lineage>
</organism>
<dbReference type="Pfam" id="PF07719">
    <property type="entry name" value="TPR_2"/>
    <property type="match status" value="1"/>
</dbReference>
<evidence type="ECO:0000313" key="6">
    <source>
        <dbReference type="Proteomes" id="UP000621799"/>
    </source>
</evidence>
<dbReference type="SMART" id="SM00028">
    <property type="entry name" value="TPR"/>
    <property type="match status" value="4"/>
</dbReference>
<feature type="repeat" description="TPR" evidence="3">
    <location>
        <begin position="74"/>
        <end position="107"/>
    </location>
</feature>
<dbReference type="CDD" id="cd03801">
    <property type="entry name" value="GT4_PimA-like"/>
    <property type="match status" value="1"/>
</dbReference>
<keyword evidence="2 3" id="KW-0802">TPR repeat</keyword>
<feature type="repeat" description="TPR" evidence="3">
    <location>
        <begin position="108"/>
        <end position="141"/>
    </location>
</feature>
<evidence type="ECO:0000256" key="1">
    <source>
        <dbReference type="ARBA" id="ARBA00022737"/>
    </source>
</evidence>
<dbReference type="PANTHER" id="PTHR12558:SF13">
    <property type="entry name" value="CELL DIVISION CYCLE PROTEIN 27 HOMOLOG"/>
    <property type="match status" value="1"/>
</dbReference>
<dbReference type="Gene3D" id="3.40.50.11090">
    <property type="match status" value="1"/>
</dbReference>
<comment type="caution">
    <text evidence="5">The sequence shown here is derived from an EMBL/GenBank/DDBJ whole genome shotgun (WGS) entry which is preliminary data.</text>
</comment>
<dbReference type="Pfam" id="PF00534">
    <property type="entry name" value="Glycos_transf_1"/>
    <property type="match status" value="1"/>
</dbReference>
<evidence type="ECO:0000259" key="4">
    <source>
        <dbReference type="Pfam" id="PF00534"/>
    </source>
</evidence>
<dbReference type="SUPFAM" id="SSF48452">
    <property type="entry name" value="TPR-like"/>
    <property type="match status" value="1"/>
</dbReference>
<dbReference type="Gene3D" id="3.40.50.2000">
    <property type="entry name" value="Glycogen Phosphorylase B"/>
    <property type="match status" value="1"/>
</dbReference>
<dbReference type="GO" id="GO:0016757">
    <property type="term" value="F:glycosyltransferase activity"/>
    <property type="evidence" value="ECO:0007669"/>
    <property type="project" value="InterPro"/>
</dbReference>
<feature type="repeat" description="TPR" evidence="3">
    <location>
        <begin position="40"/>
        <end position="73"/>
    </location>
</feature>
<dbReference type="InterPro" id="IPR011990">
    <property type="entry name" value="TPR-like_helical_dom_sf"/>
</dbReference>
<dbReference type="InterPro" id="IPR001296">
    <property type="entry name" value="Glyco_trans_1"/>
</dbReference>
<dbReference type="Gene3D" id="1.25.40.10">
    <property type="entry name" value="Tetratricopeptide repeat domain"/>
    <property type="match status" value="1"/>
</dbReference>
<dbReference type="RefSeq" id="WP_264319982.1">
    <property type="nucleotide sequence ID" value="NZ_JADEXN010000027.1"/>
</dbReference>
<dbReference type="InterPro" id="IPR013105">
    <property type="entry name" value="TPR_2"/>
</dbReference>
<dbReference type="SUPFAM" id="SSF53756">
    <property type="entry name" value="UDP-Glycosyltransferase/glycogen phosphorylase"/>
    <property type="match status" value="1"/>
</dbReference>
<dbReference type="EMBL" id="JADEXN010000027">
    <property type="protein sequence ID" value="MBE9039720.1"/>
    <property type="molecule type" value="Genomic_DNA"/>
</dbReference>
<dbReference type="PANTHER" id="PTHR12558">
    <property type="entry name" value="CELL DIVISION CYCLE 16,23,27"/>
    <property type="match status" value="1"/>
</dbReference>
<dbReference type="Proteomes" id="UP000621799">
    <property type="component" value="Unassembled WGS sequence"/>
</dbReference>
<evidence type="ECO:0000256" key="3">
    <source>
        <dbReference type="PROSITE-ProRule" id="PRU00339"/>
    </source>
</evidence>
<reference evidence="5" key="1">
    <citation type="submission" date="2020-10" db="EMBL/GenBank/DDBJ databases">
        <authorList>
            <person name="Castelo-Branco R."/>
            <person name="Eusebio N."/>
            <person name="Adriana R."/>
            <person name="Vieira A."/>
            <person name="Brugerolle De Fraissinette N."/>
            <person name="Rezende De Castro R."/>
            <person name="Schneider M.P."/>
            <person name="Vasconcelos V."/>
            <person name="Leao P.N."/>
        </authorList>
    </citation>
    <scope>NUCLEOTIDE SEQUENCE</scope>
    <source>
        <strain evidence="5">LEGE 11467</strain>
    </source>
</reference>
<sequence>MFYSDFESALKSGDRLHDNGDLDEAISAYHCAIKLNSNSGKPYHGIGNVLVKKNKLSEAVEHYKKAIKISPSSATSYYRVAEVLRRKESLDESIIYYQKSIELNPKSFKFLYGIGEAFFQKEEWARAASYYQKVIELNPSLYKAYRKLRIAYQKSDNLQRVQPKLKAIAPRKLNGLPTILFILPVAGGSGGAHSVMQECLEMYCYGLKAKISVDRPNYSNFLKNYSDIEEASDIVIPYTTLTDLKQISHQFSIVCATTWTSVSVLEQLVLENENILPAYYVQDYEPLFESKSSSEWEGARLSYTQIPGMVLFAKTAWLANVVSYNHHVTVHKVEPSIDHQVYYPNLSWKHDRIEIAMMIRFSTPRRAPLRTLRVARKLNQKFSDRVKFTIFGADPDRMTSIPNNTTVLGHLTRPEVANVLRNADIFLDLSDYQAFGRTALEAMACGCVPVVPKRGGASEFAIDRVNSRIVETASDESCIQGITELINCSDRDLSTMKLKAIETASRYSKKRASISIFNMLNDCYAKQ</sequence>
<dbReference type="PROSITE" id="PS50005">
    <property type="entry name" value="TPR"/>
    <property type="match status" value="3"/>
</dbReference>
<evidence type="ECO:0000313" key="5">
    <source>
        <dbReference type="EMBL" id="MBE9039720.1"/>
    </source>
</evidence>
<dbReference type="PROSITE" id="PS50293">
    <property type="entry name" value="TPR_REGION"/>
    <property type="match status" value="1"/>
</dbReference>
<keyword evidence="6" id="KW-1185">Reference proteome</keyword>
<accession>A0A928VXY6</accession>